<dbReference type="PROSITE" id="PS51257">
    <property type="entry name" value="PROKAR_LIPOPROTEIN"/>
    <property type="match status" value="1"/>
</dbReference>
<gene>
    <name evidence="1" type="ORF">FJM65_07550</name>
</gene>
<sequence>MQFLNSRSRLKTKFNSLLYCLCAALVLTSCEDPNDLGLEMVEDNVNGVYTDTLTINVSTVLLDSVATSGTGSLLVGQYTTPQTGTQQLSTYFQVGPGGSAPKPAADATFDSLTLYLLPFNYYYGDTTQTVSIAVQELNSTLEQYEFSPVVPVEKPASYFYQSAGIYNTSKVALKEEPLTVFSFAPRPARKDTMEITLSSEVGQQWFNMLKNEDEKMESNANFTEFFKGIGLVPTAGSAVLRFPNSGVAVRLYYSEPSSSGTAVSKTAVFSLANGSLQFNKSVNDFSGSSIDGIKESKELPASATDGISVAQAGAGLMIKLEIPYLEKLKEKLKPEFINKAILVVEPYRGASVSYPYAVPDMASLYETSVPGVLYTPLVTEYDQNATPLASSFIKDSENAAVGRYEFSITEFLIDKLKNDNRVNEPLYLAPATTEFKTGASRLVVAAQDKALKNVRLKVYYTNIQ</sequence>
<proteinExistence type="predicted"/>
<dbReference type="AlphaFoldDB" id="A0A501WH18"/>
<dbReference type="OrthoDB" id="1092930at2"/>
<evidence type="ECO:0000313" key="2">
    <source>
        <dbReference type="Proteomes" id="UP000316727"/>
    </source>
</evidence>
<dbReference type="InterPro" id="IPR025366">
    <property type="entry name" value="DUF4270"/>
</dbReference>
<accession>A0A501WH18</accession>
<protein>
    <submittedName>
        <fullName evidence="1">DUF4270 domain-containing protein</fullName>
    </submittedName>
</protein>
<organism evidence="1 2">
    <name type="scientific">Pontibacter mangrovi</name>
    <dbReference type="NCBI Taxonomy" id="2589816"/>
    <lineage>
        <taxon>Bacteria</taxon>
        <taxon>Pseudomonadati</taxon>
        <taxon>Bacteroidota</taxon>
        <taxon>Cytophagia</taxon>
        <taxon>Cytophagales</taxon>
        <taxon>Hymenobacteraceae</taxon>
        <taxon>Pontibacter</taxon>
    </lineage>
</organism>
<dbReference type="Proteomes" id="UP000316727">
    <property type="component" value="Unassembled WGS sequence"/>
</dbReference>
<comment type="caution">
    <text evidence="1">The sequence shown here is derived from an EMBL/GenBank/DDBJ whole genome shotgun (WGS) entry which is preliminary data.</text>
</comment>
<name>A0A501WH18_9BACT</name>
<keyword evidence="2" id="KW-1185">Reference proteome</keyword>
<evidence type="ECO:0000313" key="1">
    <source>
        <dbReference type="EMBL" id="TPE44866.1"/>
    </source>
</evidence>
<dbReference type="Pfam" id="PF14092">
    <property type="entry name" value="DUF4270"/>
    <property type="match status" value="1"/>
</dbReference>
<reference evidence="1 2" key="1">
    <citation type="submission" date="2019-06" db="EMBL/GenBank/DDBJ databases">
        <title>A novel bacterium of genus Pontibacter, isolated from marine sediment.</title>
        <authorList>
            <person name="Huang H."/>
            <person name="Mo K."/>
            <person name="Hu Y."/>
        </authorList>
    </citation>
    <scope>NUCLEOTIDE SEQUENCE [LARGE SCALE GENOMIC DNA]</scope>
    <source>
        <strain evidence="1 2">HB172049</strain>
    </source>
</reference>
<dbReference type="RefSeq" id="WP_140620890.1">
    <property type="nucleotide sequence ID" value="NZ_VFRQ01000003.1"/>
</dbReference>
<dbReference type="EMBL" id="VFRQ01000003">
    <property type="protein sequence ID" value="TPE44866.1"/>
    <property type="molecule type" value="Genomic_DNA"/>
</dbReference>